<keyword evidence="4" id="KW-1185">Reference proteome</keyword>
<dbReference type="EMBL" id="JAADJZ010000017">
    <property type="protein sequence ID" value="KAF2868929.1"/>
    <property type="molecule type" value="Genomic_DNA"/>
</dbReference>
<evidence type="ECO:0000256" key="1">
    <source>
        <dbReference type="SAM" id="MobiDB-lite"/>
    </source>
</evidence>
<reference evidence="3 4" key="1">
    <citation type="submission" date="2020-01" db="EMBL/GenBank/DDBJ databases">
        <authorList>
            <consortium name="DOE Joint Genome Institute"/>
            <person name="Haridas S."/>
            <person name="Albert R."/>
            <person name="Binder M."/>
            <person name="Bloem J."/>
            <person name="Labutti K."/>
            <person name="Salamov A."/>
            <person name="Andreopoulos B."/>
            <person name="Baker S.E."/>
            <person name="Barry K."/>
            <person name="Bills G."/>
            <person name="Bluhm B.H."/>
            <person name="Cannon C."/>
            <person name="Castanera R."/>
            <person name="Culley D.E."/>
            <person name="Daum C."/>
            <person name="Ezra D."/>
            <person name="Gonzalez J.B."/>
            <person name="Henrissat B."/>
            <person name="Kuo A."/>
            <person name="Liang C."/>
            <person name="Lipzen A."/>
            <person name="Lutzoni F."/>
            <person name="Magnuson J."/>
            <person name="Mondo S."/>
            <person name="Nolan M."/>
            <person name="Ohm R."/>
            <person name="Pangilinan J."/>
            <person name="Park H.-J.H."/>
            <person name="Ramirez L."/>
            <person name="Alfaro M."/>
            <person name="Sun H."/>
            <person name="Tritt A."/>
            <person name="Yoshinaga Y."/>
            <person name="Zwiers L.-H.L."/>
            <person name="Turgeon B.G."/>
            <person name="Goodwin S.B."/>
            <person name="Spatafora J.W."/>
            <person name="Crous P.W."/>
            <person name="Grigoriev I.V."/>
        </authorList>
    </citation>
    <scope>NUCLEOTIDE SEQUENCE [LARGE SCALE GENOMIC DNA]</scope>
    <source>
        <strain evidence="3 4">CBS 611.86</strain>
    </source>
</reference>
<dbReference type="AlphaFoldDB" id="A0A7C8I2A0"/>
<protein>
    <recommendedName>
        <fullName evidence="5">Secreted protein</fullName>
    </recommendedName>
</protein>
<organism evidence="3 4">
    <name type="scientific">Massariosphaeria phaeospora</name>
    <dbReference type="NCBI Taxonomy" id="100035"/>
    <lineage>
        <taxon>Eukaryota</taxon>
        <taxon>Fungi</taxon>
        <taxon>Dikarya</taxon>
        <taxon>Ascomycota</taxon>
        <taxon>Pezizomycotina</taxon>
        <taxon>Dothideomycetes</taxon>
        <taxon>Pleosporomycetidae</taxon>
        <taxon>Pleosporales</taxon>
        <taxon>Pleosporales incertae sedis</taxon>
        <taxon>Massariosphaeria</taxon>
    </lineage>
</organism>
<feature type="chain" id="PRO_5028894069" description="Secreted protein" evidence="2">
    <location>
        <begin position="16"/>
        <end position="95"/>
    </location>
</feature>
<gene>
    <name evidence="3" type="ORF">BDV95DRAFT_106952</name>
</gene>
<comment type="caution">
    <text evidence="3">The sequence shown here is derived from an EMBL/GenBank/DDBJ whole genome shotgun (WGS) entry which is preliminary data.</text>
</comment>
<evidence type="ECO:0008006" key="5">
    <source>
        <dbReference type="Google" id="ProtNLM"/>
    </source>
</evidence>
<name>A0A7C8I2A0_9PLEO</name>
<feature type="signal peptide" evidence="2">
    <location>
        <begin position="1"/>
        <end position="15"/>
    </location>
</feature>
<evidence type="ECO:0000313" key="4">
    <source>
        <dbReference type="Proteomes" id="UP000481861"/>
    </source>
</evidence>
<evidence type="ECO:0000313" key="3">
    <source>
        <dbReference type="EMBL" id="KAF2868929.1"/>
    </source>
</evidence>
<proteinExistence type="predicted"/>
<sequence length="95" mass="10910">MVLLAFCCIQTLVYWHPHAVRRCVASQAGCEYETECTRQEASKLLSLIRMNTFLGPQIVCDSDYSSEKTRGKRRPPVSRSDQTGTNTRKITQRER</sequence>
<feature type="compositionally biased region" description="Polar residues" evidence="1">
    <location>
        <begin position="79"/>
        <end position="89"/>
    </location>
</feature>
<feature type="region of interest" description="Disordered" evidence="1">
    <location>
        <begin position="62"/>
        <end position="95"/>
    </location>
</feature>
<dbReference type="Proteomes" id="UP000481861">
    <property type="component" value="Unassembled WGS sequence"/>
</dbReference>
<accession>A0A7C8I2A0</accession>
<keyword evidence="2" id="KW-0732">Signal</keyword>
<evidence type="ECO:0000256" key="2">
    <source>
        <dbReference type="SAM" id="SignalP"/>
    </source>
</evidence>